<evidence type="ECO:0000313" key="2">
    <source>
        <dbReference type="Proteomes" id="UP000568839"/>
    </source>
</evidence>
<evidence type="ECO:0000313" key="1">
    <source>
        <dbReference type="EMBL" id="MBB6448742.1"/>
    </source>
</evidence>
<reference evidence="1 2" key="1">
    <citation type="submission" date="2020-08" db="EMBL/GenBank/DDBJ databases">
        <title>Genomic Encyclopedia of Type Strains, Phase IV (KMG-IV): sequencing the most valuable type-strain genomes for metagenomic binning, comparative biology and taxonomic classification.</title>
        <authorList>
            <person name="Goeker M."/>
        </authorList>
    </citation>
    <scope>NUCLEOTIDE SEQUENCE [LARGE SCALE GENOMIC DNA]</scope>
    <source>
        <strain evidence="1 2">DSM 21769</strain>
    </source>
</reference>
<comment type="caution">
    <text evidence="1">The sequence shown here is derived from an EMBL/GenBank/DDBJ whole genome shotgun (WGS) entry which is preliminary data.</text>
</comment>
<protein>
    <submittedName>
        <fullName evidence="1">Uncharacterized protein</fullName>
    </submittedName>
</protein>
<dbReference type="Proteomes" id="UP000568839">
    <property type="component" value="Unassembled WGS sequence"/>
</dbReference>
<name>A0A841PXB6_9BACL</name>
<organism evidence="1 2">
    <name type="scientific">Geomicrobium halophilum</name>
    <dbReference type="NCBI Taxonomy" id="549000"/>
    <lineage>
        <taxon>Bacteria</taxon>
        <taxon>Bacillati</taxon>
        <taxon>Bacillota</taxon>
        <taxon>Bacilli</taxon>
        <taxon>Bacillales</taxon>
        <taxon>Geomicrobium</taxon>
    </lineage>
</organism>
<keyword evidence="2" id="KW-1185">Reference proteome</keyword>
<gene>
    <name evidence="1" type="ORF">HNR44_000691</name>
</gene>
<dbReference type="AlphaFoldDB" id="A0A841PXB6"/>
<sequence length="29" mass="3351">METYVSVIIYVLSVFEQETQTKEGHYAKG</sequence>
<dbReference type="EMBL" id="JACHHJ010000001">
    <property type="protein sequence ID" value="MBB6448742.1"/>
    <property type="molecule type" value="Genomic_DNA"/>
</dbReference>
<accession>A0A841PXB6</accession>
<proteinExistence type="predicted"/>